<comment type="subcellular location">
    <subcellularLocation>
        <location evidence="2">Cell membrane</location>
        <topology evidence="2">Single-pass type II membrane protein</topology>
    </subcellularLocation>
</comment>
<dbReference type="GO" id="GO:0042973">
    <property type="term" value="F:glucan endo-1,3-beta-D-glucosidase activity"/>
    <property type="evidence" value="ECO:0007669"/>
    <property type="project" value="UniProtKB-EC"/>
</dbReference>
<evidence type="ECO:0000256" key="8">
    <source>
        <dbReference type="ARBA" id="ARBA00023180"/>
    </source>
</evidence>
<sequence>MSLSLGVWIGDNDFINNKQLNEMQKLLSEFPESYFNSIYIGNEVLFRKDKSIDELLSYINDTKLFLKKINKSNIPIGTSEIGSLINHKLIDNCDVIGANIHPFFGGEDVSKSINWTYDFLKYQIEPQLKKVRQKPKIIITEVGWPFKGGSFQKSVANFKSFQYFLNNFICEAYQKDYGWYYFEAFDEPWKKIFYEDSNSWETEWGVFNYDRSMKEKIQFPACN</sequence>
<dbReference type="EC" id="3.2.1.39" evidence="4"/>
<dbReference type="EMBL" id="KV454544">
    <property type="protein sequence ID" value="ODV65715.1"/>
    <property type="molecule type" value="Genomic_DNA"/>
</dbReference>
<gene>
    <name evidence="15" type="ORF">HYPBUDRAFT_158534</name>
</gene>
<dbReference type="GeneID" id="30996931"/>
<dbReference type="Gene3D" id="3.20.20.80">
    <property type="entry name" value="Glycosidases"/>
    <property type="match status" value="1"/>
</dbReference>
<name>A0A1E4RF08_9ASCO</name>
<evidence type="ECO:0000256" key="10">
    <source>
        <dbReference type="ARBA" id="ARBA00023316"/>
    </source>
</evidence>
<evidence type="ECO:0000256" key="13">
    <source>
        <dbReference type="ARBA" id="ARBA00042373"/>
    </source>
</evidence>
<evidence type="ECO:0000256" key="7">
    <source>
        <dbReference type="ARBA" id="ARBA00023136"/>
    </source>
</evidence>
<dbReference type="AlphaFoldDB" id="A0A1E4RF08"/>
<dbReference type="InterPro" id="IPR017853">
    <property type="entry name" value="GH"/>
</dbReference>
<comment type="function">
    <text evidence="12">Glucanases play a role in cell expansion during growth, in cell-cell fusion during mating, and in spore release during sporulation. This enzyme may be involved in beta-glucan degradation. Active on laminarin and lichenan.</text>
</comment>
<dbReference type="Proteomes" id="UP000095085">
    <property type="component" value="Unassembled WGS sequence"/>
</dbReference>
<evidence type="ECO:0000313" key="16">
    <source>
        <dbReference type="Proteomes" id="UP000095085"/>
    </source>
</evidence>
<dbReference type="STRING" id="984485.A0A1E4RF08"/>
<keyword evidence="10" id="KW-0961">Cell wall biogenesis/degradation</keyword>
<accession>A0A1E4RF08</accession>
<dbReference type="RefSeq" id="XP_020074782.1">
    <property type="nucleotide sequence ID" value="XM_020222382.1"/>
</dbReference>
<dbReference type="GO" id="GO:0005576">
    <property type="term" value="C:extracellular region"/>
    <property type="evidence" value="ECO:0007669"/>
    <property type="project" value="TreeGrafter"/>
</dbReference>
<protein>
    <recommendedName>
        <fullName evidence="4">glucan endo-1,3-beta-D-glucosidase</fullName>
        <ecNumber evidence="4">3.2.1.39</ecNumber>
    </recommendedName>
    <alternativeName>
        <fullName evidence="14">Endo-1,3-beta-glucanase btgC</fullName>
    </alternativeName>
    <alternativeName>
        <fullName evidence="13">Laminarinase btgC</fullName>
    </alternativeName>
</protein>
<keyword evidence="5" id="KW-1003">Cell membrane</keyword>
<keyword evidence="7" id="KW-0472">Membrane</keyword>
<evidence type="ECO:0000256" key="4">
    <source>
        <dbReference type="ARBA" id="ARBA00012780"/>
    </source>
</evidence>
<evidence type="ECO:0000256" key="5">
    <source>
        <dbReference type="ARBA" id="ARBA00022475"/>
    </source>
</evidence>
<evidence type="ECO:0000256" key="14">
    <source>
        <dbReference type="ARBA" id="ARBA00043078"/>
    </source>
</evidence>
<dbReference type="GO" id="GO:0009277">
    <property type="term" value="C:fungal-type cell wall"/>
    <property type="evidence" value="ECO:0007669"/>
    <property type="project" value="TreeGrafter"/>
</dbReference>
<evidence type="ECO:0000256" key="6">
    <source>
        <dbReference type="ARBA" id="ARBA00022801"/>
    </source>
</evidence>
<evidence type="ECO:0000256" key="12">
    <source>
        <dbReference type="ARBA" id="ARBA00037649"/>
    </source>
</evidence>
<reference evidence="16" key="1">
    <citation type="submission" date="2016-05" db="EMBL/GenBank/DDBJ databases">
        <title>Comparative genomics of biotechnologically important yeasts.</title>
        <authorList>
            <consortium name="DOE Joint Genome Institute"/>
            <person name="Riley R."/>
            <person name="Haridas S."/>
            <person name="Wolfe K.H."/>
            <person name="Lopes M.R."/>
            <person name="Hittinger C.T."/>
            <person name="Goker M."/>
            <person name="Salamov A."/>
            <person name="Wisecaver J."/>
            <person name="Long T.M."/>
            <person name="Aerts A.L."/>
            <person name="Barry K."/>
            <person name="Choi C."/>
            <person name="Clum A."/>
            <person name="Coughlan A.Y."/>
            <person name="Deshpande S."/>
            <person name="Douglass A.P."/>
            <person name="Hanson S.J."/>
            <person name="Klenk H.-P."/>
            <person name="Labutti K."/>
            <person name="Lapidus A."/>
            <person name="Lindquist E."/>
            <person name="Lipzen A."/>
            <person name="Meier-Kolthoff J.P."/>
            <person name="Ohm R.A."/>
            <person name="Otillar R.P."/>
            <person name="Pangilinan J."/>
            <person name="Peng Y."/>
            <person name="Rokas A."/>
            <person name="Rosa C.A."/>
            <person name="Scheuner C."/>
            <person name="Sibirny A.A."/>
            <person name="Slot J.C."/>
            <person name="Stielow J.B."/>
            <person name="Sun H."/>
            <person name="Kurtzman C.P."/>
            <person name="Blackwell M."/>
            <person name="Grigoriev I.V."/>
            <person name="Jeffries T.W."/>
        </authorList>
    </citation>
    <scope>NUCLEOTIDE SEQUENCE [LARGE SCALE GENOMIC DNA]</scope>
    <source>
        <strain evidence="16">NRRL Y-1933</strain>
    </source>
</reference>
<proteinExistence type="inferred from homology"/>
<keyword evidence="11" id="KW-0624">Polysaccharide degradation</keyword>
<evidence type="ECO:0000256" key="9">
    <source>
        <dbReference type="ARBA" id="ARBA00023277"/>
    </source>
</evidence>
<dbReference type="GO" id="GO:0009986">
    <property type="term" value="C:cell surface"/>
    <property type="evidence" value="ECO:0007669"/>
    <property type="project" value="TreeGrafter"/>
</dbReference>
<evidence type="ECO:0000313" key="15">
    <source>
        <dbReference type="EMBL" id="ODV65715.1"/>
    </source>
</evidence>
<evidence type="ECO:0000256" key="3">
    <source>
        <dbReference type="ARBA" id="ARBA00008773"/>
    </source>
</evidence>
<keyword evidence="8" id="KW-0325">Glycoprotein</keyword>
<dbReference type="GO" id="GO:0005886">
    <property type="term" value="C:plasma membrane"/>
    <property type="evidence" value="ECO:0007669"/>
    <property type="project" value="UniProtKB-SubCell"/>
</dbReference>
<evidence type="ECO:0000256" key="11">
    <source>
        <dbReference type="ARBA" id="ARBA00023326"/>
    </source>
</evidence>
<dbReference type="GO" id="GO:0071555">
    <property type="term" value="P:cell wall organization"/>
    <property type="evidence" value="ECO:0007669"/>
    <property type="project" value="UniProtKB-KW"/>
</dbReference>
<dbReference type="SUPFAM" id="SSF51445">
    <property type="entry name" value="(Trans)glycosidases"/>
    <property type="match status" value="1"/>
</dbReference>
<comment type="similarity">
    <text evidence="3">Belongs to the glycosyl hydrolase 17 family.</text>
</comment>
<keyword evidence="6 15" id="KW-0378">Hydrolase</keyword>
<dbReference type="GO" id="GO:0000272">
    <property type="term" value="P:polysaccharide catabolic process"/>
    <property type="evidence" value="ECO:0007669"/>
    <property type="project" value="UniProtKB-KW"/>
</dbReference>
<keyword evidence="16" id="KW-1185">Reference proteome</keyword>
<evidence type="ECO:0000256" key="1">
    <source>
        <dbReference type="ARBA" id="ARBA00000382"/>
    </source>
</evidence>
<organism evidence="15 16">
    <name type="scientific">Hyphopichia burtonii NRRL Y-1933</name>
    <dbReference type="NCBI Taxonomy" id="984485"/>
    <lineage>
        <taxon>Eukaryota</taxon>
        <taxon>Fungi</taxon>
        <taxon>Dikarya</taxon>
        <taxon>Ascomycota</taxon>
        <taxon>Saccharomycotina</taxon>
        <taxon>Pichiomycetes</taxon>
        <taxon>Debaryomycetaceae</taxon>
        <taxon>Hyphopichia</taxon>
    </lineage>
</organism>
<comment type="catalytic activity">
    <reaction evidence="1">
        <text>Hydrolysis of (1-&gt;3)-beta-D-glucosidic linkages in (1-&gt;3)-beta-D-glucans.</text>
        <dbReference type="EC" id="3.2.1.39"/>
    </reaction>
</comment>
<dbReference type="PANTHER" id="PTHR16631:SF17">
    <property type="entry name" value="GLUCAN ENDO-1,3-BETA-GLUCOSIDASE BTGC"/>
    <property type="match status" value="1"/>
</dbReference>
<evidence type="ECO:0000256" key="2">
    <source>
        <dbReference type="ARBA" id="ARBA00004401"/>
    </source>
</evidence>
<dbReference type="PANTHER" id="PTHR16631">
    <property type="entry name" value="GLUCAN 1,3-BETA-GLUCOSIDASE"/>
    <property type="match status" value="1"/>
</dbReference>
<dbReference type="OrthoDB" id="68336at2759"/>
<keyword evidence="9" id="KW-0119">Carbohydrate metabolism</keyword>
<dbReference type="InterPro" id="IPR050732">
    <property type="entry name" value="Beta-glucan_modifiers"/>
</dbReference>